<dbReference type="InterPro" id="IPR032675">
    <property type="entry name" value="LRR_dom_sf"/>
</dbReference>
<sequence length="409" mass="44704">MATAMASSTQQATDLSTAQDEAEYPLAAQISLSSFTLPTFPEQASKLRSLTLTSDINLNDYQTKHLAPGTFEPCTTLPKSLTHLTLELFSLGFPAPFLTEIGKSLPSLQSLTLFSCLVDGLEERSRRDALTFFQNAAKTLKEIHIVDSFARAGFWKEVGKTLSTTSDSGPAIVEVSYTYRGHYESDFLNRVSGEEWAEFISPSAIGLSLNFTSPPPDLDTELKMQTEKPEDAEFLQAQDGILPFASDGRASLAVRRKIEQISGHKKEGAGLNLKVLNLSMFSLRPVEVGEIAYAVAAGDGSGGLIGLTVSMLLEKDWFEILLKGLREKGAGSAIESLEIVGVPVESGDGAENAEKLLMKSEEKIKAFNNECSKLERLEMTVLQSRRIGKVIWTKESGSWRMQRETSSES</sequence>
<dbReference type="AlphaFoldDB" id="A0AAN7T599"/>
<evidence type="ECO:0000256" key="1">
    <source>
        <dbReference type="SAM" id="Coils"/>
    </source>
</evidence>
<reference evidence="2 3" key="1">
    <citation type="submission" date="2023-08" db="EMBL/GenBank/DDBJ databases">
        <title>Black Yeasts Isolated from many extreme environments.</title>
        <authorList>
            <person name="Coleine C."/>
            <person name="Stajich J.E."/>
            <person name="Selbmann L."/>
        </authorList>
    </citation>
    <scope>NUCLEOTIDE SEQUENCE [LARGE SCALE GENOMIC DNA]</scope>
    <source>
        <strain evidence="2 3">CCFEE 5910</strain>
    </source>
</reference>
<name>A0AAN7T599_9EURO</name>
<keyword evidence="1" id="KW-0175">Coiled coil</keyword>
<feature type="coiled-coil region" evidence="1">
    <location>
        <begin position="350"/>
        <end position="377"/>
    </location>
</feature>
<dbReference type="SUPFAM" id="SSF52047">
    <property type="entry name" value="RNI-like"/>
    <property type="match status" value="1"/>
</dbReference>
<evidence type="ECO:0000313" key="2">
    <source>
        <dbReference type="EMBL" id="KAK5088928.1"/>
    </source>
</evidence>
<dbReference type="EMBL" id="JAVRRJ010000002">
    <property type="protein sequence ID" value="KAK5088928.1"/>
    <property type="molecule type" value="Genomic_DNA"/>
</dbReference>
<gene>
    <name evidence="2" type="ORF">LTR05_003152</name>
</gene>
<proteinExistence type="predicted"/>
<dbReference type="Proteomes" id="UP001309876">
    <property type="component" value="Unassembled WGS sequence"/>
</dbReference>
<comment type="caution">
    <text evidence="2">The sequence shown here is derived from an EMBL/GenBank/DDBJ whole genome shotgun (WGS) entry which is preliminary data.</text>
</comment>
<keyword evidence="3" id="KW-1185">Reference proteome</keyword>
<protein>
    <submittedName>
        <fullName evidence="2">Uncharacterized protein</fullName>
    </submittedName>
</protein>
<accession>A0AAN7T599</accession>
<dbReference type="Gene3D" id="3.80.10.10">
    <property type="entry name" value="Ribonuclease Inhibitor"/>
    <property type="match status" value="1"/>
</dbReference>
<organism evidence="2 3">
    <name type="scientific">Lithohypha guttulata</name>
    <dbReference type="NCBI Taxonomy" id="1690604"/>
    <lineage>
        <taxon>Eukaryota</taxon>
        <taxon>Fungi</taxon>
        <taxon>Dikarya</taxon>
        <taxon>Ascomycota</taxon>
        <taxon>Pezizomycotina</taxon>
        <taxon>Eurotiomycetes</taxon>
        <taxon>Chaetothyriomycetidae</taxon>
        <taxon>Chaetothyriales</taxon>
        <taxon>Trichomeriaceae</taxon>
        <taxon>Lithohypha</taxon>
    </lineage>
</organism>
<evidence type="ECO:0000313" key="3">
    <source>
        <dbReference type="Proteomes" id="UP001309876"/>
    </source>
</evidence>